<evidence type="ECO:0000256" key="1">
    <source>
        <dbReference type="SAM" id="MobiDB-lite"/>
    </source>
</evidence>
<accession>A0AAD5CT04</accession>
<organism evidence="2 3">
    <name type="scientific">Ambrosia artemisiifolia</name>
    <name type="common">Common ragweed</name>
    <dbReference type="NCBI Taxonomy" id="4212"/>
    <lineage>
        <taxon>Eukaryota</taxon>
        <taxon>Viridiplantae</taxon>
        <taxon>Streptophyta</taxon>
        <taxon>Embryophyta</taxon>
        <taxon>Tracheophyta</taxon>
        <taxon>Spermatophyta</taxon>
        <taxon>Magnoliopsida</taxon>
        <taxon>eudicotyledons</taxon>
        <taxon>Gunneridae</taxon>
        <taxon>Pentapetalae</taxon>
        <taxon>asterids</taxon>
        <taxon>campanulids</taxon>
        <taxon>Asterales</taxon>
        <taxon>Asteraceae</taxon>
        <taxon>Asteroideae</taxon>
        <taxon>Heliantheae alliance</taxon>
        <taxon>Heliantheae</taxon>
        <taxon>Ambrosia</taxon>
    </lineage>
</organism>
<reference evidence="2" key="1">
    <citation type="submission" date="2022-06" db="EMBL/GenBank/DDBJ databases">
        <title>Uncovering the hologenomic basis of an extraordinary plant invasion.</title>
        <authorList>
            <person name="Bieker V.C."/>
            <person name="Martin M.D."/>
            <person name="Gilbert T."/>
            <person name="Hodgins K."/>
            <person name="Battlay P."/>
            <person name="Petersen B."/>
            <person name="Wilson J."/>
        </authorList>
    </citation>
    <scope>NUCLEOTIDE SEQUENCE</scope>
    <source>
        <strain evidence="2">AA19_3_7</strain>
        <tissue evidence="2">Leaf</tissue>
    </source>
</reference>
<dbReference type="EMBL" id="JAMZMK010006690">
    <property type="protein sequence ID" value="KAI7747768.1"/>
    <property type="molecule type" value="Genomic_DNA"/>
</dbReference>
<dbReference type="AlphaFoldDB" id="A0AAD5CT04"/>
<feature type="region of interest" description="Disordered" evidence="1">
    <location>
        <begin position="83"/>
        <end position="104"/>
    </location>
</feature>
<gene>
    <name evidence="2" type="ORF">M8C21_007114</name>
</gene>
<name>A0AAD5CT04_AMBAR</name>
<feature type="non-terminal residue" evidence="2">
    <location>
        <position position="1"/>
    </location>
</feature>
<evidence type="ECO:0000313" key="3">
    <source>
        <dbReference type="Proteomes" id="UP001206925"/>
    </source>
</evidence>
<protein>
    <submittedName>
        <fullName evidence="2">Uncharacterized protein</fullName>
    </submittedName>
</protein>
<proteinExistence type="predicted"/>
<keyword evidence="3" id="KW-1185">Reference proteome</keyword>
<sequence>WGRRLCADVCVRVVFTGEGKGSLERKGSSAVAAAGAGFYRDSSTLKSIHHHRHLRIPPPTTTKVSPSPTKPFCIIPSFISRKPDLKPSRKARSGTGGGLQRGRRIRTPDQRVELNNNVVVSLAVVETVVLGTTWVVLSDTTILYFQIRQRIKVSYKNTPSIIKKRTQRKLVGHDCNKIVETSELEKEKCDSISWLHRSQPYLGRRLGYMFDAECDPRVFDEGGEEHEDILLQ</sequence>
<evidence type="ECO:0000313" key="2">
    <source>
        <dbReference type="EMBL" id="KAI7747768.1"/>
    </source>
</evidence>
<comment type="caution">
    <text evidence="2">The sequence shown here is derived from an EMBL/GenBank/DDBJ whole genome shotgun (WGS) entry which is preliminary data.</text>
</comment>
<dbReference type="Proteomes" id="UP001206925">
    <property type="component" value="Unassembled WGS sequence"/>
</dbReference>